<accession>A0A0F9APB7</accession>
<comment type="caution">
    <text evidence="1">The sequence shown here is derived from an EMBL/GenBank/DDBJ whole genome shotgun (WGS) entry which is preliminary data.</text>
</comment>
<dbReference type="EMBL" id="LAZR01053636">
    <property type="protein sequence ID" value="KKK80314.1"/>
    <property type="molecule type" value="Genomic_DNA"/>
</dbReference>
<organism evidence="1">
    <name type="scientific">marine sediment metagenome</name>
    <dbReference type="NCBI Taxonomy" id="412755"/>
    <lineage>
        <taxon>unclassified sequences</taxon>
        <taxon>metagenomes</taxon>
        <taxon>ecological metagenomes</taxon>
    </lineage>
</organism>
<proteinExistence type="predicted"/>
<feature type="non-terminal residue" evidence="1">
    <location>
        <position position="40"/>
    </location>
</feature>
<gene>
    <name evidence="1" type="ORF">LCGC14_2824710</name>
</gene>
<protein>
    <submittedName>
        <fullName evidence="1">Uncharacterized protein</fullName>
    </submittedName>
</protein>
<evidence type="ECO:0000313" key="1">
    <source>
        <dbReference type="EMBL" id="KKK80314.1"/>
    </source>
</evidence>
<dbReference type="AlphaFoldDB" id="A0A0F9APB7"/>
<reference evidence="1" key="1">
    <citation type="journal article" date="2015" name="Nature">
        <title>Complex archaea that bridge the gap between prokaryotes and eukaryotes.</title>
        <authorList>
            <person name="Spang A."/>
            <person name="Saw J.H."/>
            <person name="Jorgensen S.L."/>
            <person name="Zaremba-Niedzwiedzka K."/>
            <person name="Martijn J."/>
            <person name="Lind A.E."/>
            <person name="van Eijk R."/>
            <person name="Schleper C."/>
            <person name="Guy L."/>
            <person name="Ettema T.J."/>
        </authorList>
    </citation>
    <scope>NUCLEOTIDE SEQUENCE</scope>
</reference>
<name>A0A0F9APB7_9ZZZZ</name>
<sequence length="40" mass="4679">MEEKKKSESKLLISKEKGFKDMKCVLGLDAKREKDFNSMK</sequence>